<proteinExistence type="predicted"/>
<feature type="signal peptide" evidence="1">
    <location>
        <begin position="1"/>
        <end position="16"/>
    </location>
</feature>
<dbReference type="AlphaFoldDB" id="A0A6G1I394"/>
<keyword evidence="3" id="KW-1185">Reference proteome</keyword>
<evidence type="ECO:0008006" key="4">
    <source>
        <dbReference type="Google" id="ProtNLM"/>
    </source>
</evidence>
<keyword evidence="1" id="KW-0732">Signal</keyword>
<evidence type="ECO:0000256" key="1">
    <source>
        <dbReference type="SAM" id="SignalP"/>
    </source>
</evidence>
<evidence type="ECO:0000313" key="3">
    <source>
        <dbReference type="Proteomes" id="UP000799640"/>
    </source>
</evidence>
<dbReference type="EMBL" id="ML996691">
    <property type="protein sequence ID" value="KAF2402596.1"/>
    <property type="molecule type" value="Genomic_DNA"/>
</dbReference>
<reference evidence="2" key="1">
    <citation type="journal article" date="2020" name="Stud. Mycol.">
        <title>101 Dothideomycetes genomes: a test case for predicting lifestyles and emergence of pathogens.</title>
        <authorList>
            <person name="Haridas S."/>
            <person name="Albert R."/>
            <person name="Binder M."/>
            <person name="Bloem J."/>
            <person name="Labutti K."/>
            <person name="Salamov A."/>
            <person name="Andreopoulos B."/>
            <person name="Baker S."/>
            <person name="Barry K."/>
            <person name="Bills G."/>
            <person name="Bluhm B."/>
            <person name="Cannon C."/>
            <person name="Castanera R."/>
            <person name="Culley D."/>
            <person name="Daum C."/>
            <person name="Ezra D."/>
            <person name="Gonzalez J."/>
            <person name="Henrissat B."/>
            <person name="Kuo A."/>
            <person name="Liang C."/>
            <person name="Lipzen A."/>
            <person name="Lutzoni F."/>
            <person name="Magnuson J."/>
            <person name="Mondo S."/>
            <person name="Nolan M."/>
            <person name="Ohm R."/>
            <person name="Pangilinan J."/>
            <person name="Park H.-J."/>
            <person name="Ramirez L."/>
            <person name="Alfaro M."/>
            <person name="Sun H."/>
            <person name="Tritt A."/>
            <person name="Yoshinaga Y."/>
            <person name="Zwiers L.-H."/>
            <person name="Turgeon B."/>
            <person name="Goodwin S."/>
            <person name="Spatafora J."/>
            <person name="Crous P."/>
            <person name="Grigoriev I."/>
        </authorList>
    </citation>
    <scope>NUCLEOTIDE SEQUENCE</scope>
    <source>
        <strain evidence="2">CBS 262.69</strain>
    </source>
</reference>
<accession>A0A6G1I394</accession>
<name>A0A6G1I394_9PEZI</name>
<dbReference type="Proteomes" id="UP000799640">
    <property type="component" value="Unassembled WGS sequence"/>
</dbReference>
<organism evidence="2 3">
    <name type="scientific">Trichodelitschia bisporula</name>
    <dbReference type="NCBI Taxonomy" id="703511"/>
    <lineage>
        <taxon>Eukaryota</taxon>
        <taxon>Fungi</taxon>
        <taxon>Dikarya</taxon>
        <taxon>Ascomycota</taxon>
        <taxon>Pezizomycotina</taxon>
        <taxon>Dothideomycetes</taxon>
        <taxon>Dothideomycetes incertae sedis</taxon>
        <taxon>Phaeotrichales</taxon>
        <taxon>Phaeotrichaceae</taxon>
        <taxon>Trichodelitschia</taxon>
    </lineage>
</organism>
<feature type="chain" id="PRO_5026206428" description="Secreted protein" evidence="1">
    <location>
        <begin position="17"/>
        <end position="103"/>
    </location>
</feature>
<protein>
    <recommendedName>
        <fullName evidence="4">Secreted protein</fullName>
    </recommendedName>
</protein>
<evidence type="ECO:0000313" key="2">
    <source>
        <dbReference type="EMBL" id="KAF2402596.1"/>
    </source>
</evidence>
<gene>
    <name evidence="2" type="ORF">EJ06DRAFT_528700</name>
</gene>
<sequence length="103" mass="11020">MHGFAWYCLAPGSVACLGLFTNTVQRSRCGSAEPLRSLDSRPASLLGCPDLGAESNYQEFILAEISAACNTRAGNVGLLLQLSCHLNFLYVLVTDVHSESDAL</sequence>